<dbReference type="InterPro" id="IPR004839">
    <property type="entry name" value="Aminotransferase_I/II_large"/>
</dbReference>
<dbReference type="InterPro" id="IPR005861">
    <property type="entry name" value="HisP_aminotrans"/>
</dbReference>
<evidence type="ECO:0000259" key="10">
    <source>
        <dbReference type="Pfam" id="PF00155"/>
    </source>
</evidence>
<dbReference type="InterPro" id="IPR015424">
    <property type="entry name" value="PyrdxlP-dep_Trfase"/>
</dbReference>
<protein>
    <recommendedName>
        <fullName evidence="9">Histidinol-phosphate aminotransferase</fullName>
        <ecNumber evidence="9">2.6.1.9</ecNumber>
    </recommendedName>
    <alternativeName>
        <fullName evidence="9">Imidazole acetol-phosphate transaminase</fullName>
    </alternativeName>
</protein>
<evidence type="ECO:0000256" key="4">
    <source>
        <dbReference type="ARBA" id="ARBA00011738"/>
    </source>
</evidence>
<evidence type="ECO:0000256" key="2">
    <source>
        <dbReference type="ARBA" id="ARBA00005011"/>
    </source>
</evidence>
<name>A0ABP2CRE5_9GAMM</name>
<keyword evidence="12" id="KW-1185">Reference proteome</keyword>
<evidence type="ECO:0000256" key="3">
    <source>
        <dbReference type="ARBA" id="ARBA00007970"/>
    </source>
</evidence>
<dbReference type="InterPro" id="IPR001917">
    <property type="entry name" value="Aminotrans_II_pyridoxalP_BS"/>
</dbReference>
<evidence type="ECO:0000256" key="8">
    <source>
        <dbReference type="ARBA" id="ARBA00047481"/>
    </source>
</evidence>
<keyword evidence="6 9" id="KW-0808">Transferase</keyword>
<dbReference type="InterPro" id="IPR015422">
    <property type="entry name" value="PyrdxlP-dep_Trfase_small"/>
</dbReference>
<dbReference type="PANTHER" id="PTHR43643">
    <property type="entry name" value="HISTIDINOL-PHOSPHATE AMINOTRANSFERASE 2"/>
    <property type="match status" value="1"/>
</dbReference>
<keyword evidence="9" id="KW-0368">Histidine biosynthesis</keyword>
<dbReference type="RefSeq" id="WP_006955335.1">
    <property type="nucleotide sequence ID" value="NZ_CH672405.1"/>
</dbReference>
<keyword evidence="9" id="KW-0028">Amino-acid biosynthesis</keyword>
<feature type="domain" description="Aminotransferase class I/classII large" evidence="10">
    <location>
        <begin position="37"/>
        <end position="360"/>
    </location>
</feature>
<gene>
    <name evidence="9" type="primary">hisC</name>
    <name evidence="11" type="ORF">OS145_00300</name>
</gene>
<evidence type="ECO:0000256" key="5">
    <source>
        <dbReference type="ARBA" id="ARBA00022576"/>
    </source>
</evidence>
<dbReference type="PANTHER" id="PTHR43643:SF3">
    <property type="entry name" value="HISTIDINOL-PHOSPHATE AMINOTRANSFERASE"/>
    <property type="match status" value="1"/>
</dbReference>
<dbReference type="PROSITE" id="PS00599">
    <property type="entry name" value="AA_TRANSFER_CLASS_2"/>
    <property type="match status" value="1"/>
</dbReference>
<organism evidence="11 12">
    <name type="scientific">Idiomarina baltica OS145</name>
    <dbReference type="NCBI Taxonomy" id="314276"/>
    <lineage>
        <taxon>Bacteria</taxon>
        <taxon>Pseudomonadati</taxon>
        <taxon>Pseudomonadota</taxon>
        <taxon>Gammaproteobacteria</taxon>
        <taxon>Alteromonadales</taxon>
        <taxon>Idiomarinaceae</taxon>
        <taxon>Idiomarina</taxon>
    </lineage>
</organism>
<dbReference type="NCBIfam" id="TIGR01141">
    <property type="entry name" value="hisC"/>
    <property type="match status" value="1"/>
</dbReference>
<evidence type="ECO:0000256" key="1">
    <source>
        <dbReference type="ARBA" id="ARBA00001933"/>
    </source>
</evidence>
<dbReference type="Gene3D" id="3.90.1150.10">
    <property type="entry name" value="Aspartate Aminotransferase, domain 1"/>
    <property type="match status" value="1"/>
</dbReference>
<comment type="cofactor">
    <cofactor evidence="1 9">
        <name>pyridoxal 5'-phosphate</name>
        <dbReference type="ChEBI" id="CHEBI:597326"/>
    </cofactor>
</comment>
<dbReference type="Proteomes" id="UP000016543">
    <property type="component" value="Unassembled WGS sequence"/>
</dbReference>
<comment type="pathway">
    <text evidence="2 9">Amino-acid biosynthesis; L-histidine biosynthesis; L-histidine from 5-phospho-alpha-D-ribose 1-diphosphate: step 7/9.</text>
</comment>
<comment type="similarity">
    <text evidence="3 9">Belongs to the class-II pyridoxal-phosphate-dependent aminotransferase family. Histidinol-phosphate aminotransferase subfamily.</text>
</comment>
<dbReference type="CDD" id="cd00609">
    <property type="entry name" value="AAT_like"/>
    <property type="match status" value="1"/>
</dbReference>
<dbReference type="Gene3D" id="3.40.640.10">
    <property type="entry name" value="Type I PLP-dependent aspartate aminotransferase-like (Major domain)"/>
    <property type="match status" value="1"/>
</dbReference>
<evidence type="ECO:0000256" key="7">
    <source>
        <dbReference type="ARBA" id="ARBA00022898"/>
    </source>
</evidence>
<keyword evidence="7 9" id="KW-0663">Pyridoxal phosphate</keyword>
<comment type="caution">
    <text evidence="11">The sequence shown here is derived from an EMBL/GenBank/DDBJ whole genome shotgun (WGS) entry which is preliminary data.</text>
</comment>
<dbReference type="InterPro" id="IPR015421">
    <property type="entry name" value="PyrdxlP-dep_Trfase_major"/>
</dbReference>
<proteinExistence type="inferred from homology"/>
<comment type="subunit">
    <text evidence="4 9">Homodimer.</text>
</comment>
<dbReference type="InterPro" id="IPR050106">
    <property type="entry name" value="HistidinolP_aminotransfase"/>
</dbReference>
<evidence type="ECO:0000256" key="6">
    <source>
        <dbReference type="ARBA" id="ARBA00022679"/>
    </source>
</evidence>
<evidence type="ECO:0000256" key="9">
    <source>
        <dbReference type="HAMAP-Rule" id="MF_01023"/>
    </source>
</evidence>
<comment type="catalytic activity">
    <reaction evidence="8 9">
        <text>L-histidinol phosphate + 2-oxoglutarate = 3-(imidazol-4-yl)-2-oxopropyl phosphate + L-glutamate</text>
        <dbReference type="Rhea" id="RHEA:23744"/>
        <dbReference type="ChEBI" id="CHEBI:16810"/>
        <dbReference type="ChEBI" id="CHEBI:29985"/>
        <dbReference type="ChEBI" id="CHEBI:57766"/>
        <dbReference type="ChEBI" id="CHEBI:57980"/>
        <dbReference type="EC" id="2.6.1.9"/>
    </reaction>
</comment>
<keyword evidence="5 9" id="KW-0032">Aminotransferase</keyword>
<reference evidence="11 12" key="1">
    <citation type="submission" date="2006-01" db="EMBL/GenBank/DDBJ databases">
        <authorList>
            <person name="Brettar I."/>
            <person name="Hofle M."/>
            <person name="Ferriera S."/>
            <person name="Johnson J."/>
            <person name="Kravitz S."/>
            <person name="Halpern A."/>
            <person name="Remington K."/>
            <person name="Beeson K."/>
            <person name="Tran B."/>
            <person name="Rogers Y.-H."/>
            <person name="Friedman R."/>
            <person name="Venter J.C."/>
        </authorList>
    </citation>
    <scope>NUCLEOTIDE SEQUENCE [LARGE SCALE GENOMIC DNA]</scope>
    <source>
        <strain evidence="11 12">OS145</strain>
    </source>
</reference>
<feature type="modified residue" description="N6-(pyridoxal phosphate)lysine" evidence="9">
    <location>
        <position position="229"/>
    </location>
</feature>
<dbReference type="Pfam" id="PF00155">
    <property type="entry name" value="Aminotran_1_2"/>
    <property type="match status" value="1"/>
</dbReference>
<dbReference type="EC" id="2.6.1.9" evidence="9"/>
<dbReference type="SUPFAM" id="SSF53383">
    <property type="entry name" value="PLP-dependent transferases"/>
    <property type="match status" value="1"/>
</dbReference>
<sequence length="367" mass="40586">MAKFDATQMANPGVRELQPYQAGKPMDELQRELGLDKVVKLASNENPLGISARVKQALQGEIDDLIRYPDANGFYLKSKIADKFSVATNQVTLGNGSNDVLELLARTFVSDQHEVIFSQHAFVVYPLVTKAIGATPVAVPAKDYGHDLEGMLAAITPKTKMIFVANPNNPTGTFLTTDALYSFVKQVPDNVLVVLDEAYYEYIPNDERAPSIEWLAEFDNLVVTRTFSKAYGLAGLRAGFSVSSAAIADLMNRIRQPFNVNALSLKAAEVALDDDDYLAEAVRVNAQGMQQLIRFCEQHNFNYIPSYGNFLTIEVGSDADDIYQKLLHEGVIVRPVAGYELPHHLRVSIGLPEENQAFIEAMERIVK</sequence>
<evidence type="ECO:0000313" key="12">
    <source>
        <dbReference type="Proteomes" id="UP000016543"/>
    </source>
</evidence>
<dbReference type="HAMAP" id="MF_01023">
    <property type="entry name" value="HisC_aminotrans_2"/>
    <property type="match status" value="1"/>
</dbReference>
<accession>A0ABP2CRE5</accession>
<evidence type="ECO:0000313" key="11">
    <source>
        <dbReference type="EMBL" id="EAQ32396.1"/>
    </source>
</evidence>
<dbReference type="GO" id="GO:0008483">
    <property type="term" value="F:transaminase activity"/>
    <property type="evidence" value="ECO:0007669"/>
    <property type="project" value="UniProtKB-KW"/>
</dbReference>
<dbReference type="EMBL" id="AAMX01000005">
    <property type="protein sequence ID" value="EAQ32396.1"/>
    <property type="molecule type" value="Genomic_DNA"/>
</dbReference>